<dbReference type="Gene3D" id="3.40.50.2300">
    <property type="match status" value="1"/>
</dbReference>
<dbReference type="SUPFAM" id="SSF52172">
    <property type="entry name" value="CheY-like"/>
    <property type="match status" value="1"/>
</dbReference>
<dbReference type="SMART" id="SM00448">
    <property type="entry name" value="REC"/>
    <property type="match status" value="1"/>
</dbReference>
<feature type="modified residue" description="4-aspartylphosphate" evidence="2">
    <location>
        <position position="52"/>
    </location>
</feature>
<evidence type="ECO:0000256" key="1">
    <source>
        <dbReference type="ARBA" id="ARBA00022553"/>
    </source>
</evidence>
<gene>
    <name evidence="4" type="ORF">H8D96_04735</name>
</gene>
<feature type="domain" description="Response regulatory" evidence="3">
    <location>
        <begin position="3"/>
        <end position="113"/>
    </location>
</feature>
<name>A0A8J6P1F7_9BACT</name>
<dbReference type="InterPro" id="IPR011006">
    <property type="entry name" value="CheY-like_superfamily"/>
</dbReference>
<comment type="caution">
    <text evidence="4">The sequence shown here is derived from an EMBL/GenBank/DDBJ whole genome shotgun (WGS) entry which is preliminary data.</text>
</comment>
<dbReference type="EMBL" id="JACNIG010000122">
    <property type="protein sequence ID" value="MBC8431207.1"/>
    <property type="molecule type" value="Genomic_DNA"/>
</dbReference>
<dbReference type="Proteomes" id="UP000605201">
    <property type="component" value="Unassembled WGS sequence"/>
</dbReference>
<protein>
    <submittedName>
        <fullName evidence="4">Response regulator</fullName>
    </submittedName>
</protein>
<evidence type="ECO:0000256" key="2">
    <source>
        <dbReference type="PROSITE-ProRule" id="PRU00169"/>
    </source>
</evidence>
<accession>A0A8J6P1F7</accession>
<dbReference type="PROSITE" id="PS50110">
    <property type="entry name" value="RESPONSE_REGULATORY"/>
    <property type="match status" value="1"/>
</dbReference>
<dbReference type="GO" id="GO:0000160">
    <property type="term" value="P:phosphorelay signal transduction system"/>
    <property type="evidence" value="ECO:0007669"/>
    <property type="project" value="InterPro"/>
</dbReference>
<dbReference type="CDD" id="cd17546">
    <property type="entry name" value="REC_hyHK_CKI1_RcsC-like"/>
    <property type="match status" value="1"/>
</dbReference>
<dbReference type="InterPro" id="IPR001789">
    <property type="entry name" value="Sig_transdc_resp-reg_receiver"/>
</dbReference>
<proteinExistence type="predicted"/>
<dbReference type="Pfam" id="PF00072">
    <property type="entry name" value="Response_reg"/>
    <property type="match status" value="1"/>
</dbReference>
<sequence length="123" mass="13496">MGKILVIDDEEQIVLMLTMALSKFGFNVEIATNGLEGIKKFDEECFDLVITDICMPVLSGNDVVKYVRNSEKYFTPVIGITGTPWLLENDYFDAVFTKPFSIEGLVEAVSSLTAATLSSVSVS</sequence>
<dbReference type="AlphaFoldDB" id="A0A8J6P1F7"/>
<reference evidence="4 5" key="1">
    <citation type="submission" date="2020-08" db="EMBL/GenBank/DDBJ databases">
        <title>Bridging the membrane lipid divide: bacteria of the FCB group superphylum have the potential to synthesize archaeal ether lipids.</title>
        <authorList>
            <person name="Villanueva L."/>
            <person name="Von Meijenfeldt F.A.B."/>
            <person name="Westbye A.B."/>
            <person name="Yadav S."/>
            <person name="Hopmans E.C."/>
            <person name="Dutilh B.E."/>
            <person name="Sinninghe Damste J.S."/>
        </authorList>
    </citation>
    <scope>NUCLEOTIDE SEQUENCE [LARGE SCALE GENOMIC DNA]</scope>
    <source>
        <strain evidence="4">NIOZ-UU17</strain>
    </source>
</reference>
<dbReference type="InterPro" id="IPR050595">
    <property type="entry name" value="Bact_response_regulator"/>
</dbReference>
<dbReference type="PANTHER" id="PTHR44591">
    <property type="entry name" value="STRESS RESPONSE REGULATOR PROTEIN 1"/>
    <property type="match status" value="1"/>
</dbReference>
<evidence type="ECO:0000313" key="4">
    <source>
        <dbReference type="EMBL" id="MBC8431207.1"/>
    </source>
</evidence>
<keyword evidence="1 2" id="KW-0597">Phosphoprotein</keyword>
<organism evidence="4 5">
    <name type="scientific">Candidatus Desulfatibia vada</name>
    <dbReference type="NCBI Taxonomy" id="2841696"/>
    <lineage>
        <taxon>Bacteria</taxon>
        <taxon>Pseudomonadati</taxon>
        <taxon>Thermodesulfobacteriota</taxon>
        <taxon>Desulfobacteria</taxon>
        <taxon>Desulfobacterales</taxon>
        <taxon>Desulfobacterales incertae sedis</taxon>
        <taxon>Candidatus Desulfatibia</taxon>
    </lineage>
</organism>
<evidence type="ECO:0000259" key="3">
    <source>
        <dbReference type="PROSITE" id="PS50110"/>
    </source>
</evidence>
<dbReference type="PANTHER" id="PTHR44591:SF3">
    <property type="entry name" value="RESPONSE REGULATORY DOMAIN-CONTAINING PROTEIN"/>
    <property type="match status" value="1"/>
</dbReference>
<evidence type="ECO:0000313" key="5">
    <source>
        <dbReference type="Proteomes" id="UP000605201"/>
    </source>
</evidence>